<organism evidence="2 3">
    <name type="scientific">Araneus ventricosus</name>
    <name type="common">Orbweaver spider</name>
    <name type="synonym">Epeira ventricosa</name>
    <dbReference type="NCBI Taxonomy" id="182803"/>
    <lineage>
        <taxon>Eukaryota</taxon>
        <taxon>Metazoa</taxon>
        <taxon>Ecdysozoa</taxon>
        <taxon>Arthropoda</taxon>
        <taxon>Chelicerata</taxon>
        <taxon>Arachnida</taxon>
        <taxon>Araneae</taxon>
        <taxon>Araneomorphae</taxon>
        <taxon>Entelegynae</taxon>
        <taxon>Araneoidea</taxon>
        <taxon>Araneidae</taxon>
        <taxon>Araneus</taxon>
    </lineage>
</organism>
<feature type="region of interest" description="Disordered" evidence="1">
    <location>
        <begin position="145"/>
        <end position="164"/>
    </location>
</feature>
<dbReference type="EMBL" id="BGPR01119242">
    <property type="protein sequence ID" value="GBN15178.1"/>
    <property type="molecule type" value="Genomic_DNA"/>
</dbReference>
<dbReference type="AlphaFoldDB" id="A0A4Y2LKB4"/>
<evidence type="ECO:0000256" key="1">
    <source>
        <dbReference type="SAM" id="MobiDB-lite"/>
    </source>
</evidence>
<dbReference type="Proteomes" id="UP000499080">
    <property type="component" value="Unassembled WGS sequence"/>
</dbReference>
<feature type="region of interest" description="Disordered" evidence="1">
    <location>
        <begin position="71"/>
        <end position="110"/>
    </location>
</feature>
<evidence type="ECO:0000313" key="3">
    <source>
        <dbReference type="Proteomes" id="UP000499080"/>
    </source>
</evidence>
<protein>
    <submittedName>
        <fullName evidence="2">Uncharacterized protein</fullName>
    </submittedName>
</protein>
<gene>
    <name evidence="2" type="ORF">AVEN_53930_1</name>
</gene>
<name>A0A4Y2LKB4_ARAVE</name>
<proteinExistence type="predicted"/>
<comment type="caution">
    <text evidence="2">The sequence shown here is derived from an EMBL/GenBank/DDBJ whole genome shotgun (WGS) entry which is preliminary data.</text>
</comment>
<keyword evidence="3" id="KW-1185">Reference proteome</keyword>
<accession>A0A4Y2LKB4</accession>
<feature type="compositionally biased region" description="Basic residues" evidence="1">
    <location>
        <begin position="84"/>
        <end position="105"/>
    </location>
</feature>
<dbReference type="OrthoDB" id="8123886at2759"/>
<sequence length="203" mass="22836">MQTPQTLEFCCSDIAVLETYLNSLDKSTFSQEHFIAVSHLYKLSSMRSDFLTDKLCMQIQKNELLLKNANCSSDSSSVSTKTKDKTKKRQKHKVPFSQRRTNKKIQKIDPSIKTSNHFMPIAASEDENEMEHSNADEEFPMLSNNDSTELGSQAYAPTNGHSKASSAIAKKRQYVPPIIIDNPTNATQLIKSFNELTINLVEG</sequence>
<reference evidence="2 3" key="1">
    <citation type="journal article" date="2019" name="Sci. Rep.">
        <title>Orb-weaving spider Araneus ventricosus genome elucidates the spidroin gene catalogue.</title>
        <authorList>
            <person name="Kono N."/>
            <person name="Nakamura H."/>
            <person name="Ohtoshi R."/>
            <person name="Moran D.A.P."/>
            <person name="Shinohara A."/>
            <person name="Yoshida Y."/>
            <person name="Fujiwara M."/>
            <person name="Mori M."/>
            <person name="Tomita M."/>
            <person name="Arakawa K."/>
        </authorList>
    </citation>
    <scope>NUCLEOTIDE SEQUENCE [LARGE SCALE GENOMIC DNA]</scope>
</reference>
<evidence type="ECO:0000313" key="2">
    <source>
        <dbReference type="EMBL" id="GBN15178.1"/>
    </source>
</evidence>